<protein>
    <recommendedName>
        <fullName evidence="7">Response regulatory domain-containing protein</fullName>
    </recommendedName>
</protein>
<dbReference type="InterPro" id="IPR001867">
    <property type="entry name" value="OmpR/PhoB-type_DNA-bd"/>
</dbReference>
<dbReference type="InterPro" id="IPR051677">
    <property type="entry name" value="AfsR-DnrI-RedD_regulator"/>
</dbReference>
<dbReference type="SUPFAM" id="SSF46894">
    <property type="entry name" value="C-terminal effector domain of the bipartite response regulators"/>
    <property type="match status" value="1"/>
</dbReference>
<dbReference type="InterPro" id="IPR036388">
    <property type="entry name" value="WH-like_DNA-bd_sf"/>
</dbReference>
<dbReference type="Pfam" id="PF03704">
    <property type="entry name" value="BTAD"/>
    <property type="match status" value="1"/>
</dbReference>
<keyword evidence="4" id="KW-0238">DNA-binding</keyword>
<dbReference type="SMART" id="SM00448">
    <property type="entry name" value="REC"/>
    <property type="match status" value="1"/>
</dbReference>
<dbReference type="GO" id="GO:0006355">
    <property type="term" value="P:regulation of DNA-templated transcription"/>
    <property type="evidence" value="ECO:0007669"/>
    <property type="project" value="InterPro"/>
</dbReference>
<organism evidence="8 9">
    <name type="scientific">Paenibacillus campinasensis</name>
    <dbReference type="NCBI Taxonomy" id="66347"/>
    <lineage>
        <taxon>Bacteria</taxon>
        <taxon>Bacillati</taxon>
        <taxon>Bacillota</taxon>
        <taxon>Bacilli</taxon>
        <taxon>Bacillales</taxon>
        <taxon>Paenibacillaceae</taxon>
        <taxon>Paenibacillus</taxon>
    </lineage>
</organism>
<evidence type="ECO:0000259" key="7">
    <source>
        <dbReference type="PROSITE" id="PS50110"/>
    </source>
</evidence>
<evidence type="ECO:0000313" key="8">
    <source>
        <dbReference type="EMBL" id="PAD76123.1"/>
    </source>
</evidence>
<evidence type="ECO:0000256" key="1">
    <source>
        <dbReference type="ARBA" id="ARBA00005820"/>
    </source>
</evidence>
<accession>A0A268ESL3</accession>
<feature type="modified residue" description="4-aspartylphosphate" evidence="6">
    <location>
        <position position="60"/>
    </location>
</feature>
<dbReference type="Gene3D" id="3.40.50.2300">
    <property type="match status" value="1"/>
</dbReference>
<dbReference type="Proteomes" id="UP000215596">
    <property type="component" value="Unassembled WGS sequence"/>
</dbReference>
<evidence type="ECO:0000256" key="2">
    <source>
        <dbReference type="ARBA" id="ARBA00023012"/>
    </source>
</evidence>
<evidence type="ECO:0000256" key="3">
    <source>
        <dbReference type="ARBA" id="ARBA00023015"/>
    </source>
</evidence>
<dbReference type="GO" id="GO:0000160">
    <property type="term" value="P:phosphorelay signal transduction system"/>
    <property type="evidence" value="ECO:0007669"/>
    <property type="project" value="UniProtKB-KW"/>
</dbReference>
<feature type="domain" description="Response regulatory" evidence="7">
    <location>
        <begin position="9"/>
        <end position="123"/>
    </location>
</feature>
<name>A0A268ESL3_9BACL</name>
<dbReference type="InterPro" id="IPR011006">
    <property type="entry name" value="CheY-like_superfamily"/>
</dbReference>
<keyword evidence="5" id="KW-0804">Transcription</keyword>
<dbReference type="InterPro" id="IPR001789">
    <property type="entry name" value="Sig_transdc_resp-reg_receiver"/>
</dbReference>
<dbReference type="GO" id="GO:0003677">
    <property type="term" value="F:DNA binding"/>
    <property type="evidence" value="ECO:0007669"/>
    <property type="project" value="UniProtKB-KW"/>
</dbReference>
<dbReference type="Pfam" id="PF00486">
    <property type="entry name" value="Trans_reg_C"/>
    <property type="match status" value="1"/>
</dbReference>
<dbReference type="InterPro" id="IPR016032">
    <property type="entry name" value="Sig_transdc_resp-reg_C-effctor"/>
</dbReference>
<dbReference type="Gene3D" id="1.10.10.10">
    <property type="entry name" value="Winged helix-like DNA-binding domain superfamily/Winged helix DNA-binding domain"/>
    <property type="match status" value="1"/>
</dbReference>
<dbReference type="Pfam" id="PF00072">
    <property type="entry name" value="Response_reg"/>
    <property type="match status" value="1"/>
</dbReference>
<evidence type="ECO:0000256" key="4">
    <source>
        <dbReference type="ARBA" id="ARBA00023125"/>
    </source>
</evidence>
<dbReference type="EMBL" id="NPBY01000042">
    <property type="protein sequence ID" value="PAD76123.1"/>
    <property type="molecule type" value="Genomic_DNA"/>
</dbReference>
<dbReference type="InterPro" id="IPR005158">
    <property type="entry name" value="BTAD"/>
</dbReference>
<keyword evidence="3" id="KW-0805">Transcription regulation</keyword>
<dbReference type="Gene3D" id="1.25.40.10">
    <property type="entry name" value="Tetratricopeptide repeat domain"/>
    <property type="match status" value="1"/>
</dbReference>
<keyword evidence="6" id="KW-0597">Phosphoprotein</keyword>
<comment type="similarity">
    <text evidence="1">Belongs to the AfsR/DnrI/RedD regulatory family.</text>
</comment>
<evidence type="ECO:0000256" key="6">
    <source>
        <dbReference type="PROSITE-ProRule" id="PRU00169"/>
    </source>
</evidence>
<dbReference type="AlphaFoldDB" id="A0A268ESL3"/>
<dbReference type="SMART" id="SM01043">
    <property type="entry name" value="BTAD"/>
    <property type="match status" value="1"/>
</dbReference>
<keyword evidence="2" id="KW-0902">Two-component regulatory system</keyword>
<evidence type="ECO:0000313" key="9">
    <source>
        <dbReference type="Proteomes" id="UP000215596"/>
    </source>
</evidence>
<gene>
    <name evidence="8" type="ORF">CHH67_12995</name>
</gene>
<dbReference type="OrthoDB" id="3190595at2"/>
<dbReference type="PANTHER" id="PTHR35807:SF2">
    <property type="entry name" value="TRANSCRIPTIONAL ACTIVATOR DOMAIN"/>
    <property type="match status" value="1"/>
</dbReference>
<proteinExistence type="inferred from homology"/>
<dbReference type="SUPFAM" id="SSF48452">
    <property type="entry name" value="TPR-like"/>
    <property type="match status" value="1"/>
</dbReference>
<comment type="caution">
    <text evidence="8">The sequence shown here is derived from an EMBL/GenBank/DDBJ whole genome shotgun (WGS) entry which is preliminary data.</text>
</comment>
<sequence>MERGGRWMRVIVIDDEKAMHLIMGKMLRKLPGIELAGCFADTASASRYIQEHEVHVAFVDISMPQESGMQFAERMAAQRPDLHVIFVTSHKGYALDAFELSALDYIVKPVSLERVEKSIKRAKAIYHFHETASAASTPPPVHIFALGGFEVRTAAGSVKWKSRKSAELFAYLLMLRGRMVSRARLVAEVFGEMPSKNAETYLNTSIYQLRKALEPHGIKSVIQSNADGYGLDLHDAIIDYVEFEARLKQIDTMDNVNMEWCLETEKLYVGDLFGDKGYIWALNDASRLSALHAALVKKLASALIEQRKEDLAIGLLAKQHARNELDEETVILLMGAYAAKKELSSCERLYRSYEKVLRQELNIDPSQELKALYAELLLSN</sequence>
<reference evidence="8 9" key="1">
    <citation type="submission" date="2017-07" db="EMBL/GenBank/DDBJ databases">
        <title>Isolation and whole genome analysis of endospore-forming bacteria from heroin.</title>
        <authorList>
            <person name="Kalinowski J."/>
            <person name="Ahrens B."/>
            <person name="Al-Dilaimi A."/>
            <person name="Winkler A."/>
            <person name="Wibberg D."/>
            <person name="Schleenbecker U."/>
            <person name="Ruckert C."/>
            <person name="Wolfel R."/>
            <person name="Grass G."/>
        </authorList>
    </citation>
    <scope>NUCLEOTIDE SEQUENCE [LARGE SCALE GENOMIC DNA]</scope>
    <source>
        <strain evidence="8 9">7537-G1</strain>
    </source>
</reference>
<dbReference type="SUPFAM" id="SSF52172">
    <property type="entry name" value="CheY-like"/>
    <property type="match status" value="1"/>
</dbReference>
<evidence type="ECO:0000256" key="5">
    <source>
        <dbReference type="ARBA" id="ARBA00023163"/>
    </source>
</evidence>
<dbReference type="PANTHER" id="PTHR35807">
    <property type="entry name" value="TRANSCRIPTIONAL REGULATOR REDD-RELATED"/>
    <property type="match status" value="1"/>
</dbReference>
<dbReference type="InterPro" id="IPR011990">
    <property type="entry name" value="TPR-like_helical_dom_sf"/>
</dbReference>
<dbReference type="PROSITE" id="PS50110">
    <property type="entry name" value="RESPONSE_REGULATORY"/>
    <property type="match status" value="1"/>
</dbReference>